<dbReference type="PROSITE" id="PS50011">
    <property type="entry name" value="PROTEIN_KINASE_DOM"/>
    <property type="match status" value="1"/>
</dbReference>
<dbReference type="InterPro" id="IPR000719">
    <property type="entry name" value="Prot_kinase_dom"/>
</dbReference>
<dbReference type="AlphaFoldDB" id="A0A820NIL3"/>
<dbReference type="Proteomes" id="UP000663851">
    <property type="component" value="Unassembled WGS sequence"/>
</dbReference>
<dbReference type="EMBL" id="CAJOBR010001449">
    <property type="protein sequence ID" value="CAF4609576.1"/>
    <property type="molecule type" value="Genomic_DNA"/>
</dbReference>
<proteinExistence type="predicted"/>
<evidence type="ECO:0000313" key="4">
    <source>
        <dbReference type="EMBL" id="CAF4391240.1"/>
    </source>
</evidence>
<dbReference type="Proteomes" id="UP000663872">
    <property type="component" value="Unassembled WGS sequence"/>
</dbReference>
<dbReference type="GO" id="GO:0005524">
    <property type="term" value="F:ATP binding"/>
    <property type="evidence" value="ECO:0007669"/>
    <property type="project" value="InterPro"/>
</dbReference>
<accession>A0A820NIL3</accession>
<dbReference type="Proteomes" id="UP000663833">
    <property type="component" value="Unassembled WGS sequence"/>
</dbReference>
<dbReference type="EMBL" id="CAJNYT010000766">
    <property type="protein sequence ID" value="CAF3370827.1"/>
    <property type="molecule type" value="Genomic_DNA"/>
</dbReference>
<reference evidence="4" key="1">
    <citation type="submission" date="2021-02" db="EMBL/GenBank/DDBJ databases">
        <authorList>
            <person name="Nowell W R."/>
        </authorList>
    </citation>
    <scope>NUCLEOTIDE SEQUENCE</scope>
</reference>
<dbReference type="Pfam" id="PF00069">
    <property type="entry name" value="Pkinase"/>
    <property type="match status" value="1"/>
</dbReference>
<dbReference type="EMBL" id="CAJNYD010002538">
    <property type="protein sequence ID" value="CAF3425587.1"/>
    <property type="molecule type" value="Genomic_DNA"/>
</dbReference>
<feature type="domain" description="Protein kinase" evidence="1">
    <location>
        <begin position="1"/>
        <end position="134"/>
    </location>
</feature>
<comment type="caution">
    <text evidence="4">The sequence shown here is derived from an EMBL/GenBank/DDBJ whole genome shotgun (WGS) entry which is preliminary data.</text>
</comment>
<dbReference type="SUPFAM" id="SSF56112">
    <property type="entry name" value="Protein kinase-like (PK-like)"/>
    <property type="match status" value="1"/>
</dbReference>
<sequence length="134" mass="15678">MKIKSLNDDAILFIDDPEKYKVAQERTLKEQEEQENISNFIICENCLVPLESLTLIQSQQVLNIIEYLYNCRIIQRDLRPDNLMLDSSQEHLKLIDFGFATTYEIDEMTKELPIEGAVSYAGVKLLKRYYNLLL</sequence>
<evidence type="ECO:0000313" key="5">
    <source>
        <dbReference type="EMBL" id="CAF4609576.1"/>
    </source>
</evidence>
<dbReference type="GO" id="GO:0004672">
    <property type="term" value="F:protein kinase activity"/>
    <property type="evidence" value="ECO:0007669"/>
    <property type="project" value="InterPro"/>
</dbReference>
<evidence type="ECO:0000313" key="2">
    <source>
        <dbReference type="EMBL" id="CAF3370827.1"/>
    </source>
</evidence>
<evidence type="ECO:0000259" key="1">
    <source>
        <dbReference type="PROSITE" id="PS50011"/>
    </source>
</evidence>
<organism evidence="4 6">
    <name type="scientific">Rotaria socialis</name>
    <dbReference type="NCBI Taxonomy" id="392032"/>
    <lineage>
        <taxon>Eukaryota</taxon>
        <taxon>Metazoa</taxon>
        <taxon>Spiralia</taxon>
        <taxon>Gnathifera</taxon>
        <taxon>Rotifera</taxon>
        <taxon>Eurotatoria</taxon>
        <taxon>Bdelloidea</taxon>
        <taxon>Philodinida</taxon>
        <taxon>Philodinidae</taxon>
        <taxon>Rotaria</taxon>
    </lineage>
</organism>
<evidence type="ECO:0000313" key="6">
    <source>
        <dbReference type="Proteomes" id="UP000663851"/>
    </source>
</evidence>
<name>A0A820NIL3_9BILA</name>
<evidence type="ECO:0000313" key="3">
    <source>
        <dbReference type="EMBL" id="CAF3425587.1"/>
    </source>
</evidence>
<gene>
    <name evidence="2" type="ORF">GRG538_LOCUS7279</name>
    <name evidence="4" type="ORF">HFQ381_LOCUS19419</name>
    <name evidence="3" type="ORF">LUA448_LOCUS19863</name>
    <name evidence="5" type="ORF">QYT958_LOCUS12119</name>
</gene>
<protein>
    <recommendedName>
        <fullName evidence="1">Protein kinase domain-containing protein</fullName>
    </recommendedName>
</protein>
<dbReference type="InterPro" id="IPR011009">
    <property type="entry name" value="Kinase-like_dom_sf"/>
</dbReference>
<dbReference type="Proteomes" id="UP000663848">
    <property type="component" value="Unassembled WGS sequence"/>
</dbReference>
<dbReference type="Gene3D" id="1.10.510.10">
    <property type="entry name" value="Transferase(Phosphotransferase) domain 1"/>
    <property type="match status" value="1"/>
</dbReference>
<dbReference type="EMBL" id="CAJOBO010001574">
    <property type="protein sequence ID" value="CAF4391240.1"/>
    <property type="molecule type" value="Genomic_DNA"/>
</dbReference>